<accession>A0A3B0VJP7</accession>
<evidence type="ECO:0000256" key="8">
    <source>
        <dbReference type="ARBA" id="ARBA00022840"/>
    </source>
</evidence>
<dbReference type="PROSITE" id="PS51198">
    <property type="entry name" value="UVRD_HELICASE_ATP_BIND"/>
    <property type="match status" value="1"/>
</dbReference>
<dbReference type="InterPro" id="IPR027417">
    <property type="entry name" value="P-loop_NTPase"/>
</dbReference>
<evidence type="ECO:0000256" key="12">
    <source>
        <dbReference type="ARBA" id="ARBA00034617"/>
    </source>
</evidence>
<keyword evidence="5" id="KW-0378">Hydrolase</keyword>
<keyword evidence="7" id="KW-0269">Exonuclease</keyword>
<evidence type="ECO:0000313" key="17">
    <source>
        <dbReference type="EMBL" id="VAW31884.1"/>
    </source>
</evidence>
<dbReference type="Gene3D" id="3.90.320.10">
    <property type="match status" value="1"/>
</dbReference>
<dbReference type="AlphaFoldDB" id="A0A3B0VJP7"/>
<keyword evidence="2" id="KW-0540">Nuclease</keyword>
<dbReference type="GO" id="GO:0003677">
    <property type="term" value="F:DNA binding"/>
    <property type="evidence" value="ECO:0007669"/>
    <property type="project" value="UniProtKB-KW"/>
</dbReference>
<protein>
    <recommendedName>
        <fullName evidence="13">DNA 3'-5' helicase</fullName>
        <ecNumber evidence="13">5.6.2.4</ecNumber>
    </recommendedName>
</protein>
<evidence type="ECO:0000256" key="9">
    <source>
        <dbReference type="ARBA" id="ARBA00023125"/>
    </source>
</evidence>
<dbReference type="Gene3D" id="3.40.50.300">
    <property type="entry name" value="P-loop containing nucleotide triphosphate hydrolases"/>
    <property type="match status" value="2"/>
</dbReference>
<dbReference type="InterPro" id="IPR011604">
    <property type="entry name" value="PDDEXK-like_dom_sf"/>
</dbReference>
<keyword evidence="4" id="KW-0227">DNA damage</keyword>
<gene>
    <name evidence="17" type="ORF">MNBD_CPR01-230</name>
</gene>
<keyword evidence="10" id="KW-0234">DNA repair</keyword>
<keyword evidence="11" id="KW-0413">Isomerase</keyword>
<dbReference type="GO" id="GO:0000725">
    <property type="term" value="P:recombinational repair"/>
    <property type="evidence" value="ECO:0007669"/>
    <property type="project" value="TreeGrafter"/>
</dbReference>
<evidence type="ECO:0000256" key="2">
    <source>
        <dbReference type="ARBA" id="ARBA00022722"/>
    </source>
</evidence>
<dbReference type="GO" id="GO:0004527">
    <property type="term" value="F:exonuclease activity"/>
    <property type="evidence" value="ECO:0007669"/>
    <property type="project" value="UniProtKB-KW"/>
</dbReference>
<dbReference type="PANTHER" id="PTHR11070">
    <property type="entry name" value="UVRD / RECB / PCRA DNA HELICASE FAMILY MEMBER"/>
    <property type="match status" value="1"/>
</dbReference>
<dbReference type="Pfam" id="PF13361">
    <property type="entry name" value="UvrD_C"/>
    <property type="match status" value="2"/>
</dbReference>
<dbReference type="Pfam" id="PF00580">
    <property type="entry name" value="UvrD-helicase"/>
    <property type="match status" value="1"/>
</dbReference>
<dbReference type="SUPFAM" id="SSF52980">
    <property type="entry name" value="Restriction endonuclease-like"/>
    <property type="match status" value="1"/>
</dbReference>
<dbReference type="EMBL" id="UOEV01000005">
    <property type="protein sequence ID" value="VAW31884.1"/>
    <property type="molecule type" value="Genomic_DNA"/>
</dbReference>
<dbReference type="GO" id="GO:0043138">
    <property type="term" value="F:3'-5' DNA helicase activity"/>
    <property type="evidence" value="ECO:0007669"/>
    <property type="project" value="UniProtKB-EC"/>
</dbReference>
<dbReference type="GO" id="GO:0005524">
    <property type="term" value="F:ATP binding"/>
    <property type="evidence" value="ECO:0007669"/>
    <property type="project" value="UniProtKB-KW"/>
</dbReference>
<evidence type="ECO:0000256" key="6">
    <source>
        <dbReference type="ARBA" id="ARBA00022806"/>
    </source>
</evidence>
<dbReference type="InterPro" id="IPR014017">
    <property type="entry name" value="DNA_helicase_UvrD-like_C"/>
</dbReference>
<keyword evidence="3" id="KW-0547">Nucleotide-binding</keyword>
<reference evidence="17" key="1">
    <citation type="submission" date="2018-06" db="EMBL/GenBank/DDBJ databases">
        <authorList>
            <person name="Zhirakovskaya E."/>
        </authorList>
    </citation>
    <scope>NUCLEOTIDE SEQUENCE</scope>
</reference>
<dbReference type="SUPFAM" id="SSF52540">
    <property type="entry name" value="P-loop containing nucleoside triphosphate hydrolases"/>
    <property type="match status" value="1"/>
</dbReference>
<evidence type="ECO:0000256" key="5">
    <source>
        <dbReference type="ARBA" id="ARBA00022801"/>
    </source>
</evidence>
<evidence type="ECO:0000256" key="11">
    <source>
        <dbReference type="ARBA" id="ARBA00023235"/>
    </source>
</evidence>
<dbReference type="EC" id="5.6.2.4" evidence="13"/>
<evidence type="ECO:0000256" key="10">
    <source>
        <dbReference type="ARBA" id="ARBA00023204"/>
    </source>
</evidence>
<keyword evidence="9" id="KW-0238">DNA-binding</keyword>
<dbReference type="PROSITE" id="PS51217">
    <property type="entry name" value="UVRD_HELICASE_CTER"/>
    <property type="match status" value="1"/>
</dbReference>
<keyword evidence="6" id="KW-0347">Helicase</keyword>
<organism evidence="17">
    <name type="scientific">hydrothermal vent metagenome</name>
    <dbReference type="NCBI Taxonomy" id="652676"/>
    <lineage>
        <taxon>unclassified sequences</taxon>
        <taxon>metagenomes</taxon>
        <taxon>ecological metagenomes</taxon>
    </lineage>
</organism>
<evidence type="ECO:0000256" key="7">
    <source>
        <dbReference type="ARBA" id="ARBA00022839"/>
    </source>
</evidence>
<dbReference type="Gene3D" id="1.10.10.160">
    <property type="match status" value="1"/>
</dbReference>
<dbReference type="InterPro" id="IPR038726">
    <property type="entry name" value="PDDEXK_AddAB-type"/>
</dbReference>
<name>A0A3B0VJP7_9ZZZZ</name>
<dbReference type="InterPro" id="IPR013986">
    <property type="entry name" value="DExx_box_DNA_helicase_dom_sf"/>
</dbReference>
<evidence type="ECO:0000259" key="16">
    <source>
        <dbReference type="PROSITE" id="PS51217"/>
    </source>
</evidence>
<keyword evidence="8" id="KW-0067">ATP-binding</keyword>
<feature type="domain" description="UvrD-like helicase C-terminal" evidence="16">
    <location>
        <begin position="333"/>
        <end position="600"/>
    </location>
</feature>
<dbReference type="Pfam" id="PF12705">
    <property type="entry name" value="PDDEXK_1"/>
    <property type="match status" value="1"/>
</dbReference>
<comment type="catalytic activity">
    <reaction evidence="14">
        <text>ATP + H2O = ADP + phosphate + H(+)</text>
        <dbReference type="Rhea" id="RHEA:13065"/>
        <dbReference type="ChEBI" id="CHEBI:15377"/>
        <dbReference type="ChEBI" id="CHEBI:15378"/>
        <dbReference type="ChEBI" id="CHEBI:30616"/>
        <dbReference type="ChEBI" id="CHEBI:43474"/>
        <dbReference type="ChEBI" id="CHEBI:456216"/>
        <dbReference type="EC" id="5.6.2.4"/>
    </reaction>
</comment>
<proteinExistence type="inferred from homology"/>
<feature type="domain" description="UvrD-like helicase ATP-binding" evidence="15">
    <location>
        <begin position="12"/>
        <end position="332"/>
    </location>
</feature>
<evidence type="ECO:0000259" key="15">
    <source>
        <dbReference type="PROSITE" id="PS51198"/>
    </source>
</evidence>
<dbReference type="CDD" id="cd17932">
    <property type="entry name" value="DEXQc_UvrD"/>
    <property type="match status" value="1"/>
</dbReference>
<evidence type="ECO:0000256" key="3">
    <source>
        <dbReference type="ARBA" id="ARBA00022741"/>
    </source>
</evidence>
<comment type="catalytic activity">
    <reaction evidence="12">
        <text>Couples ATP hydrolysis with the unwinding of duplex DNA by translocating in the 3'-5' direction.</text>
        <dbReference type="EC" id="5.6.2.4"/>
    </reaction>
</comment>
<evidence type="ECO:0000256" key="13">
    <source>
        <dbReference type="ARBA" id="ARBA00034808"/>
    </source>
</evidence>
<dbReference type="InterPro" id="IPR011335">
    <property type="entry name" value="Restrct_endonuc-II-like"/>
</dbReference>
<comment type="similarity">
    <text evidence="1">Belongs to the helicase family. UvrD subfamily.</text>
</comment>
<evidence type="ECO:0000256" key="1">
    <source>
        <dbReference type="ARBA" id="ARBA00009922"/>
    </source>
</evidence>
<dbReference type="Gene3D" id="1.10.486.10">
    <property type="entry name" value="PCRA, domain 4"/>
    <property type="match status" value="1"/>
</dbReference>
<evidence type="ECO:0000256" key="4">
    <source>
        <dbReference type="ARBA" id="ARBA00022763"/>
    </source>
</evidence>
<dbReference type="PANTHER" id="PTHR11070:SF2">
    <property type="entry name" value="ATP-DEPENDENT DNA HELICASE SRS2"/>
    <property type="match status" value="1"/>
</dbReference>
<evidence type="ECO:0000256" key="14">
    <source>
        <dbReference type="ARBA" id="ARBA00048988"/>
    </source>
</evidence>
<sequence>MENNSAFDEAYKTLTKEQKLAVDTVEGPVIVLAGPGTGKTHILTLRIANILRITQAKPDAILALTFTDSATRTMRRRLASIIGEETSRKVTIATFHGFADMVRAEYPDSFVDDTDRRLMSNVDETLLMREAIDSAEIDLLRPARSPYTYLFDLKTLHSTLSREGMSLDEYTAWGKKASQEMSADESLQYKKGPHAGELTKEGIKKISRFDKVDEAVRVLKRYNTLKDEHHLTSFSDMLTGVVDAVAKDEALRSSLQERYQYILADEHQDTNALQHKLLELFAYDNHPNLFVVGDEKQAIYRFQGAELGAFKRFTELFPRAVVVTLTSSFRSYQHVLDIAHNVAGDCDDESQRLDAVRESKEKETKNHVFCVEAQDPLDELSQVGALVEKSIKSGVLPHEIAIIARKNSTANEFAEALTARGIPILRAGDISITSRPIMLTLIALMQYVADPTLVGSLREALLAPWWGKSLANTLILLRTSYDNKLLSELARVYPDISDLLMQFIKYARTETPVSTFSFIFTESGARDYFLSHAECLDDIALVRALMMNFESATRFTEATTFSDAFASLTKAREHGLSPVNVSVTEREGFVTVITAHKAKGMEFKEVFVVECTESGWEKGGRAMIIPFPFENKQTLDDVRRLFYVALTRAKDNVYLSYARESAEGRDRLPTILMPAELTKVHVQNTDAIPILHKVIVVKEKIREFVDKYLDTEGLSPSSVNEYMESPPTFFARRVLRIHEPPAPPLIYGIAMHASLAAALAGATKEESLRVLAKSFEHSLLPRDATFESLRRDARTAFDATLPNLADLGTPVYIEKYFSMKYEVDGVLITLGGKVDVVFERNSERIVADFKTGSSVSAKNESYTRQLALYTAILSENKENVMHAELLGVSDKGIKRVPVAVGEEEKTKALKELEEVVRELRSGSFHRGTASDYDAILELLDT</sequence>
<dbReference type="InterPro" id="IPR014016">
    <property type="entry name" value="UvrD-like_ATP-bd"/>
</dbReference>
<dbReference type="InterPro" id="IPR000212">
    <property type="entry name" value="DNA_helicase_UvrD/REP"/>
</dbReference>